<feature type="region of interest" description="Disordered" evidence="4">
    <location>
        <begin position="216"/>
        <end position="238"/>
    </location>
</feature>
<accession>A0A927HWS2</accession>
<evidence type="ECO:0000256" key="1">
    <source>
        <dbReference type="ARBA" id="ARBA00023015"/>
    </source>
</evidence>
<evidence type="ECO:0000256" key="4">
    <source>
        <dbReference type="SAM" id="MobiDB-lite"/>
    </source>
</evidence>
<evidence type="ECO:0000313" key="7">
    <source>
        <dbReference type="Proteomes" id="UP000619295"/>
    </source>
</evidence>
<dbReference type="InterPro" id="IPR036390">
    <property type="entry name" value="WH_DNA-bd_sf"/>
</dbReference>
<dbReference type="InterPro" id="IPR018490">
    <property type="entry name" value="cNMP-bd_dom_sf"/>
</dbReference>
<evidence type="ECO:0000256" key="3">
    <source>
        <dbReference type="ARBA" id="ARBA00023163"/>
    </source>
</evidence>
<keyword evidence="3" id="KW-0804">Transcription</keyword>
<sequence length="238" mass="26503">MNARDRESSRSAEIDETRQRSLDVLLAPVARRVRFEAGAELPLDDAVYFPIDGITTLMLQRGQTRFQIGFGSRGDAIGIQRLFVPEFADMSAKVLKSGNFICVAPQTLRRLLREDGGLRARLMFHALRAAGRYLDEAARTVALSLERRVAHWINRCGETLASDIIPITHHDLAHTLGVRRSGVTVALHVIEGERLIRLSRARIQIIDSRGLAAFSQSRSPDRHHSANGGFQADASFRI</sequence>
<gene>
    <name evidence="6" type="ORF">IED13_03025</name>
</gene>
<keyword evidence="7" id="KW-1185">Reference proteome</keyword>
<dbReference type="Gene3D" id="2.60.120.10">
    <property type="entry name" value="Jelly Rolls"/>
    <property type="match status" value="1"/>
</dbReference>
<dbReference type="SUPFAM" id="SSF51206">
    <property type="entry name" value="cAMP-binding domain-like"/>
    <property type="match status" value="1"/>
</dbReference>
<proteinExistence type="predicted"/>
<dbReference type="InterPro" id="IPR012318">
    <property type="entry name" value="HTH_CRP"/>
</dbReference>
<evidence type="ECO:0000259" key="5">
    <source>
        <dbReference type="Pfam" id="PF13545"/>
    </source>
</evidence>
<dbReference type="GO" id="GO:0003677">
    <property type="term" value="F:DNA binding"/>
    <property type="evidence" value="ECO:0007669"/>
    <property type="project" value="UniProtKB-KW"/>
</dbReference>
<dbReference type="SUPFAM" id="SSF46785">
    <property type="entry name" value="Winged helix' DNA-binding domain"/>
    <property type="match status" value="1"/>
</dbReference>
<feature type="domain" description="HTH crp-type" evidence="5">
    <location>
        <begin position="148"/>
        <end position="213"/>
    </location>
</feature>
<dbReference type="Pfam" id="PF13545">
    <property type="entry name" value="HTH_Crp_2"/>
    <property type="match status" value="1"/>
</dbReference>
<dbReference type="InterPro" id="IPR014710">
    <property type="entry name" value="RmlC-like_jellyroll"/>
</dbReference>
<evidence type="ECO:0000256" key="2">
    <source>
        <dbReference type="ARBA" id="ARBA00023125"/>
    </source>
</evidence>
<dbReference type="EMBL" id="JACXWY010000002">
    <property type="protein sequence ID" value="MBD3844660.1"/>
    <property type="molecule type" value="Genomic_DNA"/>
</dbReference>
<reference evidence="6" key="1">
    <citation type="submission" date="2020-09" db="EMBL/GenBank/DDBJ databases">
        <title>Bosea spartocytisi sp. nov. a root nodule endophyte of Spartocytisus supranubius in the high mountain ecosystem fo the Teide National Park (Canary Islands, Spain).</title>
        <authorList>
            <person name="Pulido-Suarez L."/>
            <person name="Peix A."/>
            <person name="Igual J.M."/>
            <person name="Socas-Perez N."/>
            <person name="Velazquez E."/>
            <person name="Flores-Felix J.D."/>
            <person name="Leon-Barrios M."/>
        </authorList>
    </citation>
    <scope>NUCLEOTIDE SEQUENCE</scope>
    <source>
        <strain evidence="6">SSUT16</strain>
    </source>
</reference>
<dbReference type="Proteomes" id="UP000619295">
    <property type="component" value="Unassembled WGS sequence"/>
</dbReference>
<organism evidence="6 7">
    <name type="scientific">Bosea spartocytisi</name>
    <dbReference type="NCBI Taxonomy" id="2773451"/>
    <lineage>
        <taxon>Bacteria</taxon>
        <taxon>Pseudomonadati</taxon>
        <taxon>Pseudomonadota</taxon>
        <taxon>Alphaproteobacteria</taxon>
        <taxon>Hyphomicrobiales</taxon>
        <taxon>Boseaceae</taxon>
        <taxon>Bosea</taxon>
    </lineage>
</organism>
<evidence type="ECO:0000313" key="6">
    <source>
        <dbReference type="EMBL" id="MBD3844660.1"/>
    </source>
</evidence>
<keyword evidence="1" id="KW-0805">Transcription regulation</keyword>
<protein>
    <submittedName>
        <fullName evidence="6">Crp/Fnr family transcriptional regulator</fullName>
    </submittedName>
</protein>
<dbReference type="GO" id="GO:0006355">
    <property type="term" value="P:regulation of DNA-templated transcription"/>
    <property type="evidence" value="ECO:0007669"/>
    <property type="project" value="InterPro"/>
</dbReference>
<dbReference type="AlphaFoldDB" id="A0A927HWS2"/>
<dbReference type="RefSeq" id="WP_191123341.1">
    <property type="nucleotide sequence ID" value="NZ_JACXWY010000002.1"/>
</dbReference>
<name>A0A927HWS2_9HYPH</name>
<keyword evidence="2" id="KW-0238">DNA-binding</keyword>
<comment type="caution">
    <text evidence="6">The sequence shown here is derived from an EMBL/GenBank/DDBJ whole genome shotgun (WGS) entry which is preliminary data.</text>
</comment>